<feature type="signal peptide" evidence="1">
    <location>
        <begin position="1"/>
        <end position="22"/>
    </location>
</feature>
<dbReference type="AlphaFoldDB" id="A0A1Q9HKN8"/>
<dbReference type="InterPro" id="IPR021523">
    <property type="entry name" value="DUF3187"/>
</dbReference>
<dbReference type="EMBL" id="MJMJ01000011">
    <property type="protein sequence ID" value="OLQ90983.1"/>
    <property type="molecule type" value="Genomic_DNA"/>
</dbReference>
<keyword evidence="1" id="KW-0732">Signal</keyword>
<dbReference type="Pfam" id="PF11383">
    <property type="entry name" value="DUF3187"/>
    <property type="match status" value="1"/>
</dbReference>
<comment type="caution">
    <text evidence="2">The sequence shown here is derived from an EMBL/GenBank/DDBJ whole genome shotgun (WGS) entry which is preliminary data.</text>
</comment>
<organism evidence="2 3">
    <name type="scientific">Vibrio panuliri</name>
    <dbReference type="NCBI Taxonomy" id="1381081"/>
    <lineage>
        <taxon>Bacteria</taxon>
        <taxon>Pseudomonadati</taxon>
        <taxon>Pseudomonadota</taxon>
        <taxon>Gammaproteobacteria</taxon>
        <taxon>Vibrionales</taxon>
        <taxon>Vibrionaceae</taxon>
        <taxon>Vibrio</taxon>
    </lineage>
</organism>
<evidence type="ECO:0000256" key="1">
    <source>
        <dbReference type="SAM" id="SignalP"/>
    </source>
</evidence>
<proteinExistence type="predicted"/>
<dbReference type="Proteomes" id="UP000186313">
    <property type="component" value="Unassembled WGS sequence"/>
</dbReference>
<evidence type="ECO:0008006" key="4">
    <source>
        <dbReference type="Google" id="ProtNLM"/>
    </source>
</evidence>
<evidence type="ECO:0000313" key="3">
    <source>
        <dbReference type="Proteomes" id="UP000186313"/>
    </source>
</evidence>
<sequence>MSKFGPFCTMLLFFSGSFSTYADVAVEPLRTYAASPYQSSSLSTQLRSAFQKQAVEVFFHTSMASVWAHSHDFSLDYYQNQVQTGIQWQVNSRVKTEIMYQYSWARDNGLDSFVMNFHDAFNIGQNGRDQVAEDRFHIHSDTYGFTHENFEDDVFVNGMHVNIEYLLHQTAVDAWSIGGTLYMNGVDESFVEGGFEQGVQLNYSRKFDNSVLFSTVGVTHRDDKLILGEIEARDFTGAFAIGYSYQLNPRHHLIGEYHLYQGGAGDDSEFSKASHELVVGYRYHYELVALELTVTENMRNMDNSTDILFGAGIRVFFAKS</sequence>
<protein>
    <recommendedName>
        <fullName evidence="4">DUF3187 family protein</fullName>
    </recommendedName>
</protein>
<gene>
    <name evidence="2" type="ORF">BIY22_18985</name>
</gene>
<evidence type="ECO:0000313" key="2">
    <source>
        <dbReference type="EMBL" id="OLQ90983.1"/>
    </source>
</evidence>
<accession>A0A1Q9HKN8</accession>
<reference evidence="2 3" key="1">
    <citation type="submission" date="2016-09" db="EMBL/GenBank/DDBJ databases">
        <title>Genomic Taxonomy of the Vibrionaceae.</title>
        <authorList>
            <person name="Gonzalez-Castillo A."/>
            <person name="Gomez-Gil B."/>
            <person name="Enciso-Ibarra K."/>
        </authorList>
    </citation>
    <scope>NUCLEOTIDE SEQUENCE [LARGE SCALE GENOMIC DNA]</scope>
    <source>
        <strain evidence="2 3">CAIM 703</strain>
    </source>
</reference>
<name>A0A1Q9HKN8_9VIBR</name>
<dbReference type="RefSeq" id="WP_075707277.1">
    <property type="nucleotide sequence ID" value="NZ_MJMJ01000011.1"/>
</dbReference>
<feature type="chain" id="PRO_5013249134" description="DUF3187 family protein" evidence="1">
    <location>
        <begin position="23"/>
        <end position="320"/>
    </location>
</feature>